<accession>D6LIL4</accession>
<evidence type="ECO:0000313" key="4">
    <source>
        <dbReference type="Proteomes" id="UP000003964"/>
    </source>
</evidence>
<feature type="coiled-coil region" evidence="1">
    <location>
        <begin position="220"/>
        <end position="257"/>
    </location>
</feature>
<evidence type="ECO:0000256" key="1">
    <source>
        <dbReference type="SAM" id="Coils"/>
    </source>
</evidence>
<dbReference type="EMBL" id="GG770383">
    <property type="protein sequence ID" value="EFG28240.2"/>
    <property type="molecule type" value="Genomic_DNA"/>
</dbReference>
<sequence length="312" mass="36986">MINNNVSENITKNRNKYIGGSDIPALFNVSEYKSYYELAKEKAGCLRGVYKGSEYTRYGQLLEPFIRDYVNAIYNLKFRENTAIDDILGLRSNCDGLDKEAGLLLEIKTNGGNRDSVEDYVLQMQLYMYQFDVSKGYLVQYKRPDDFYRGFDYEIHNSDDYFNLEFDENRITIKEIDRDDELIKEILRKAEIFWSDVERLKANPEMSEAEFYFKNEITEYRNTVTKLSRLENELQKLKNIENEAKEQREILYNLMQKYNVKSMETEHLQITRVNPTQALTIDSTKLKEEQPELIEKYSKISNRKGYVRIKCK</sequence>
<reference evidence="3 4" key="1">
    <citation type="submission" date="2010-03" db="EMBL/GenBank/DDBJ databases">
        <title>The Genome Sequence of Fusobacterium sp. 1_1_41FAA.</title>
        <authorList>
            <consortium name="The Broad Institute Genome Sequencing Platform"/>
            <person name="Ward D."/>
            <person name="Earl A."/>
            <person name="Feldgarden M."/>
            <person name="Gevers D."/>
            <person name="Young S.K."/>
            <person name="Zeng Q."/>
            <person name="Koehrsen M."/>
            <person name="Alvarado L."/>
            <person name="Berlin A."/>
            <person name="Borenstein D."/>
            <person name="Chapman S."/>
            <person name="Chen Z."/>
            <person name="Engels R."/>
            <person name="Freedman E."/>
            <person name="Gellesch M."/>
            <person name="Goldberg J."/>
            <person name="Griggs A."/>
            <person name="Gujja S."/>
            <person name="Heilman E."/>
            <person name="Heiman D."/>
            <person name="Hepburn T."/>
            <person name="Howarth C."/>
            <person name="Jen D."/>
            <person name="Larson L."/>
            <person name="Mehta T."/>
            <person name="Park D."/>
            <person name="Pearson M."/>
            <person name="Richards J."/>
            <person name="Roberts A."/>
            <person name="Saif S."/>
            <person name="Shea T."/>
            <person name="Shenoy N."/>
            <person name="Sisk P."/>
            <person name="Stolte C."/>
            <person name="Sykes S."/>
            <person name="Walk T."/>
            <person name="White J."/>
            <person name="Yandava C."/>
            <person name="Strauss J.C."/>
            <person name="Ambrose C.E."/>
            <person name="Allen-Vercoe E."/>
            <person name="Haas B."/>
            <person name="Henn M.R."/>
            <person name="Nusbaum C."/>
            <person name="Birren B."/>
        </authorList>
    </citation>
    <scope>NUCLEOTIDE SEQUENCE [LARGE SCALE GENOMIC DNA]</scope>
    <source>
        <strain evidence="3 4">1_1_41FAA</strain>
    </source>
</reference>
<proteinExistence type="predicted"/>
<dbReference type="InterPro" id="IPR011604">
    <property type="entry name" value="PDDEXK-like_dom_sf"/>
</dbReference>
<dbReference type="RefSeq" id="WP_008821498.1">
    <property type="nucleotide sequence ID" value="NZ_GG770383.1"/>
</dbReference>
<keyword evidence="1" id="KW-0175">Coiled coil</keyword>
<dbReference type="SUPFAM" id="SSF52980">
    <property type="entry name" value="Restriction endonuclease-like"/>
    <property type="match status" value="1"/>
</dbReference>
<dbReference type="Gene3D" id="3.90.320.10">
    <property type="match status" value="1"/>
</dbReference>
<evidence type="ECO:0000259" key="2">
    <source>
        <dbReference type="Pfam" id="PF09588"/>
    </source>
</evidence>
<organism evidence="3 4">
    <name type="scientific">Fusobacterium periodonticum 1_1_41FAA</name>
    <dbReference type="NCBI Taxonomy" id="469621"/>
    <lineage>
        <taxon>Bacteria</taxon>
        <taxon>Fusobacteriati</taxon>
        <taxon>Fusobacteriota</taxon>
        <taxon>Fusobacteriia</taxon>
        <taxon>Fusobacteriales</taxon>
        <taxon>Fusobacteriaceae</taxon>
        <taxon>Fusobacterium</taxon>
    </lineage>
</organism>
<name>D6LIL4_9FUSO</name>
<gene>
    <name evidence="3" type="ORF">HMPREF0400_01579</name>
</gene>
<dbReference type="InterPro" id="IPR019080">
    <property type="entry name" value="YqaJ_viral_recombinase"/>
</dbReference>
<feature type="domain" description="YqaJ viral recombinase" evidence="2">
    <location>
        <begin position="13"/>
        <end position="129"/>
    </location>
</feature>
<protein>
    <submittedName>
        <fullName evidence="3">YqaJ viral recombinase family protein</fullName>
    </submittedName>
</protein>
<dbReference type="Proteomes" id="UP000003964">
    <property type="component" value="Unassembled WGS sequence"/>
</dbReference>
<dbReference type="InterPro" id="IPR011335">
    <property type="entry name" value="Restrct_endonuc-II-like"/>
</dbReference>
<dbReference type="Pfam" id="PF09588">
    <property type="entry name" value="YqaJ"/>
    <property type="match status" value="1"/>
</dbReference>
<dbReference type="AlphaFoldDB" id="D6LIL4"/>
<evidence type="ECO:0000313" key="3">
    <source>
        <dbReference type="EMBL" id="EFG28240.2"/>
    </source>
</evidence>